<protein>
    <submittedName>
        <fullName evidence="2">SPFH domain / Band 7 family protein</fullName>
    </submittedName>
</protein>
<accession>A0A1G7DJH6</accession>
<proteinExistence type="predicted"/>
<dbReference type="Proteomes" id="UP000199412">
    <property type="component" value="Unassembled WGS sequence"/>
</dbReference>
<evidence type="ECO:0000259" key="1">
    <source>
        <dbReference type="Pfam" id="PF01145"/>
    </source>
</evidence>
<dbReference type="EMBL" id="FNAP01000007">
    <property type="protein sequence ID" value="SDE51691.1"/>
    <property type="molecule type" value="Genomic_DNA"/>
</dbReference>
<sequence length="343" mass="37400">MAQIKRYPFVRHLRAEAASSIQLFRKGRRVRSGRGLAFWFLPDGASIVEVPLDDRPMPFVIKGQSADFQEVTVQGTVVWRVSDPQRLGDRVDFTIDLKKGLCIGQPLDQIHTVLLGLVRQFTFAYLRDHGVTALLKAGAAPLQDLLNASLAGQQTLAKMGLEHVGTSLAGLMPTSELARALQAPTFESLQQQADEASFARRALAVEKERAIAENELNNQIELAARQKDLIARETANDRSRVEAEAANRTIEAEAEAAMSTIRADAEGRAVRTVDLAKAEAERARMEVYAQVTPAVLLALAAQEFAAKVRRIDSLTITPDVLSDALARFGGLIGRPQAQAGGDR</sequence>
<name>A0A1G7DJH6_9PROT</name>
<dbReference type="STRING" id="69960.SAMN05421720_107216"/>
<keyword evidence="3" id="KW-1185">Reference proteome</keyword>
<dbReference type="OrthoDB" id="3469168at2"/>
<gene>
    <name evidence="2" type="ORF">SAMN05421720_107216</name>
</gene>
<reference evidence="2 3" key="1">
    <citation type="submission" date="2016-10" db="EMBL/GenBank/DDBJ databases">
        <authorList>
            <person name="de Groot N.N."/>
        </authorList>
    </citation>
    <scope>NUCLEOTIDE SEQUENCE [LARGE SCALE GENOMIC DNA]</scope>
    <source>
        <strain evidence="2 3">ATCC 700224</strain>
    </source>
</reference>
<dbReference type="Pfam" id="PF01145">
    <property type="entry name" value="Band_7"/>
    <property type="match status" value="1"/>
</dbReference>
<organism evidence="2 3">
    <name type="scientific">Rhodospira trueperi</name>
    <dbReference type="NCBI Taxonomy" id="69960"/>
    <lineage>
        <taxon>Bacteria</taxon>
        <taxon>Pseudomonadati</taxon>
        <taxon>Pseudomonadota</taxon>
        <taxon>Alphaproteobacteria</taxon>
        <taxon>Rhodospirillales</taxon>
        <taxon>Rhodospirillaceae</taxon>
        <taxon>Rhodospira</taxon>
    </lineage>
</organism>
<evidence type="ECO:0000313" key="3">
    <source>
        <dbReference type="Proteomes" id="UP000199412"/>
    </source>
</evidence>
<dbReference type="RefSeq" id="WP_092786265.1">
    <property type="nucleotide sequence ID" value="NZ_FNAP01000007.1"/>
</dbReference>
<dbReference type="InterPro" id="IPR001107">
    <property type="entry name" value="Band_7"/>
</dbReference>
<evidence type="ECO:0000313" key="2">
    <source>
        <dbReference type="EMBL" id="SDE51691.1"/>
    </source>
</evidence>
<feature type="domain" description="Band 7" evidence="1">
    <location>
        <begin position="24"/>
        <end position="194"/>
    </location>
</feature>
<dbReference type="AlphaFoldDB" id="A0A1G7DJH6"/>